<gene>
    <name evidence="1" type="ORF">S01H1_53468</name>
</gene>
<sequence>MSQVTAGVSVEVIKAMIFQLPIQEFMMLVDAIEERAETVAMMQLAETGFQEWNEEGEDIYDAEA</sequence>
<proteinExistence type="predicted"/>
<reference evidence="1" key="1">
    <citation type="journal article" date="2014" name="Front. Microbiol.">
        <title>High frequency of phylogenetically diverse reductive dehalogenase-homologous genes in deep subseafloor sedimentary metagenomes.</title>
        <authorList>
            <person name="Kawai M."/>
            <person name="Futagami T."/>
            <person name="Toyoda A."/>
            <person name="Takaki Y."/>
            <person name="Nishi S."/>
            <person name="Hori S."/>
            <person name="Arai W."/>
            <person name="Tsubouchi T."/>
            <person name="Morono Y."/>
            <person name="Uchiyama I."/>
            <person name="Ito T."/>
            <person name="Fujiyama A."/>
            <person name="Inagaki F."/>
            <person name="Takami H."/>
        </authorList>
    </citation>
    <scope>NUCLEOTIDE SEQUENCE</scope>
    <source>
        <strain evidence="1">Expedition CK06-06</strain>
    </source>
</reference>
<evidence type="ECO:0000313" key="1">
    <source>
        <dbReference type="EMBL" id="GAG24391.1"/>
    </source>
</evidence>
<name>X0XHG6_9ZZZZ</name>
<protein>
    <submittedName>
        <fullName evidence="1">Uncharacterized protein</fullName>
    </submittedName>
</protein>
<dbReference type="AlphaFoldDB" id="X0XHG6"/>
<comment type="caution">
    <text evidence="1">The sequence shown here is derived from an EMBL/GenBank/DDBJ whole genome shotgun (WGS) entry which is preliminary data.</text>
</comment>
<dbReference type="EMBL" id="BARS01034625">
    <property type="protein sequence ID" value="GAG24391.1"/>
    <property type="molecule type" value="Genomic_DNA"/>
</dbReference>
<accession>X0XHG6</accession>
<organism evidence="1">
    <name type="scientific">marine sediment metagenome</name>
    <dbReference type="NCBI Taxonomy" id="412755"/>
    <lineage>
        <taxon>unclassified sequences</taxon>
        <taxon>metagenomes</taxon>
        <taxon>ecological metagenomes</taxon>
    </lineage>
</organism>